<protein>
    <submittedName>
        <fullName evidence="2">Uncharacterized protein</fullName>
    </submittedName>
</protein>
<evidence type="ECO:0000256" key="1">
    <source>
        <dbReference type="ARBA" id="ARBA00010105"/>
    </source>
</evidence>
<dbReference type="PANTHER" id="PTHR11215:SF1">
    <property type="entry name" value="MYG1 EXONUCLEASE"/>
    <property type="match status" value="1"/>
</dbReference>
<dbReference type="GO" id="GO:0005737">
    <property type="term" value="C:cytoplasm"/>
    <property type="evidence" value="ECO:0007669"/>
    <property type="project" value="TreeGrafter"/>
</dbReference>
<proteinExistence type="inferred from homology"/>
<comment type="similarity">
    <text evidence="1">Belongs to the MYG1 family.</text>
</comment>
<sequence length="579" mass="67029">MDTCDIVVDVGGVYDHTKHRYDHRMRDFQISASTIINQELESDWMIVHLTAAGLIYCHFGRRILKNELSDVTDEDKLNEIFKIIYAKLIRDIDARDNGPQMYSSLCTLRADIYERNYLLSDDNTRDEEKDQVFELAVDFAQKIFLKVAQFVKNFYLPSMDIVRYAVKSRFKVDYNSSGEIIILSKFVPYEEYLFEVEKEMNVVRSIKFVIWKDGNNYSINCVQESCMHRMLFPKAWGGLSNGTLVEKCGIEGALHVHSNRHTGIHKTEKGAIKMAWRTLELDNLTKTIGRYIGSFYCSEVFACALLKLLPEYKNASIQQKEHRYQLFECDIIVGDLYNSRPYDPERYGHTMVTSMRKRLSPTPSTKKPKLDVDELKLNSAGVVYHDHGHEILRNILPDIEKQDTVINEIYKFIFVKAVDMVQKEFLEIVREVKNVHCSLLITVRKAIENRYDVDLSGEIILLSKCILCKQYLFYIEEDLCIRDTIKYIICKSTTDDTYWIECVSDSKTLFARALLPEAWGNLETKDLEKACGIEGALFVFSNRHRGGHKTKDGAIEMAQKALKIGQKYFASLKHVDLEV</sequence>
<dbReference type="STRING" id="300112.A0A4S2KVT5"/>
<evidence type="ECO:0000313" key="2">
    <source>
        <dbReference type="EMBL" id="TGZ54070.1"/>
    </source>
</evidence>
<dbReference type="EMBL" id="QBLH01000831">
    <property type="protein sequence ID" value="TGZ54070.1"/>
    <property type="molecule type" value="Genomic_DNA"/>
</dbReference>
<dbReference type="Proteomes" id="UP000310200">
    <property type="component" value="Unassembled WGS sequence"/>
</dbReference>
<keyword evidence="3" id="KW-1185">Reference proteome</keyword>
<reference evidence="2 3" key="1">
    <citation type="journal article" date="2019" name="Philos. Trans. R. Soc. Lond., B, Biol. Sci.">
        <title>Ant behaviour and brain gene expression of defending hosts depend on the ecological success of the intruding social parasite.</title>
        <authorList>
            <person name="Kaur R."/>
            <person name="Stoldt M."/>
            <person name="Jongepier E."/>
            <person name="Feldmeyer B."/>
            <person name="Menzel F."/>
            <person name="Bornberg-Bauer E."/>
            <person name="Foitzik S."/>
        </authorList>
    </citation>
    <scope>NUCLEOTIDE SEQUENCE [LARGE SCALE GENOMIC DNA]</scope>
    <source>
        <tissue evidence="2">Whole body</tissue>
    </source>
</reference>
<dbReference type="AlphaFoldDB" id="A0A4S2KVT5"/>
<accession>A0A4S2KVT5</accession>
<comment type="caution">
    <text evidence="2">The sequence shown here is derived from an EMBL/GenBank/DDBJ whole genome shotgun (WGS) entry which is preliminary data.</text>
</comment>
<organism evidence="2 3">
    <name type="scientific">Temnothorax longispinosus</name>
    <dbReference type="NCBI Taxonomy" id="300112"/>
    <lineage>
        <taxon>Eukaryota</taxon>
        <taxon>Metazoa</taxon>
        <taxon>Ecdysozoa</taxon>
        <taxon>Arthropoda</taxon>
        <taxon>Hexapoda</taxon>
        <taxon>Insecta</taxon>
        <taxon>Pterygota</taxon>
        <taxon>Neoptera</taxon>
        <taxon>Endopterygota</taxon>
        <taxon>Hymenoptera</taxon>
        <taxon>Apocrita</taxon>
        <taxon>Aculeata</taxon>
        <taxon>Formicoidea</taxon>
        <taxon>Formicidae</taxon>
        <taxon>Myrmicinae</taxon>
        <taxon>Temnothorax</taxon>
    </lineage>
</organism>
<dbReference type="PANTHER" id="PTHR11215">
    <property type="entry name" value="METAL DEPENDENT HYDROLASE - RELATED"/>
    <property type="match status" value="1"/>
</dbReference>
<name>A0A4S2KVT5_9HYME</name>
<dbReference type="Pfam" id="PF03690">
    <property type="entry name" value="MYG1_exonuc"/>
    <property type="match status" value="3"/>
</dbReference>
<evidence type="ECO:0000313" key="3">
    <source>
        <dbReference type="Proteomes" id="UP000310200"/>
    </source>
</evidence>
<dbReference type="InterPro" id="IPR003226">
    <property type="entry name" value="MYG1_exonuclease"/>
</dbReference>
<gene>
    <name evidence="2" type="ORF">DBV15_00281</name>
</gene>
<dbReference type="GO" id="GO:0005634">
    <property type="term" value="C:nucleus"/>
    <property type="evidence" value="ECO:0007669"/>
    <property type="project" value="TreeGrafter"/>
</dbReference>